<organism evidence="1 2">
    <name type="scientific">Rhabdonatronobacter sediminivivens</name>
    <dbReference type="NCBI Taxonomy" id="2743469"/>
    <lineage>
        <taxon>Bacteria</taxon>
        <taxon>Pseudomonadati</taxon>
        <taxon>Pseudomonadota</taxon>
        <taxon>Alphaproteobacteria</taxon>
        <taxon>Rhodobacterales</taxon>
        <taxon>Paracoccaceae</taxon>
        <taxon>Rhabdonatronobacter</taxon>
    </lineage>
</organism>
<accession>A0A7Z0KZ68</accession>
<protein>
    <submittedName>
        <fullName evidence="1">Uncharacterized protein</fullName>
    </submittedName>
</protein>
<dbReference type="EMBL" id="JACBXS010000043">
    <property type="protein sequence ID" value="NYS26392.1"/>
    <property type="molecule type" value="Genomic_DNA"/>
</dbReference>
<keyword evidence="2" id="KW-1185">Reference proteome</keyword>
<name>A0A7Z0KZ68_9RHOB</name>
<evidence type="ECO:0000313" key="1">
    <source>
        <dbReference type="EMBL" id="NYS26392.1"/>
    </source>
</evidence>
<dbReference type="AlphaFoldDB" id="A0A7Z0KZ68"/>
<reference evidence="1 2" key="1">
    <citation type="journal article" date="2000" name="Arch. Microbiol.">
        <title>Rhodobaca bogoriensis gen. nov. and sp. nov., an alkaliphilic purple nonsulfur bacterium from African Rift Valley soda lakes.</title>
        <authorList>
            <person name="Milford A.D."/>
            <person name="Achenbach L.A."/>
            <person name="Jung D.O."/>
            <person name="Madigan M.T."/>
        </authorList>
    </citation>
    <scope>NUCLEOTIDE SEQUENCE [LARGE SCALE GENOMIC DNA]</scope>
    <source>
        <strain evidence="1 2">2376</strain>
    </source>
</reference>
<gene>
    <name evidence="1" type="ORF">HUK65_15505</name>
</gene>
<evidence type="ECO:0000313" key="2">
    <source>
        <dbReference type="Proteomes" id="UP000529417"/>
    </source>
</evidence>
<dbReference type="RefSeq" id="WP_179907188.1">
    <property type="nucleotide sequence ID" value="NZ_JACBXS010000043.1"/>
</dbReference>
<proteinExistence type="predicted"/>
<sequence length="957" mass="105439">MLIHSKELFEEFTRRVVIGGAFSPEERARDGRLLSEKAARDILARKRIDDRSPWLMRISGKGGYVPGPAFETRKRFRNVSLLDHIVSVARGAAVFAEIDLRGASVAETEIRTRVARAIVIGFLHDADKMLGKERSEDLSTDDIDLLIQRYRIQSFMDWSGVRMIPADMLSMIHGVEVSRSGSLRPGMRLLSSQEVGDCTYVRLADRLDGIFLDSDKGIDVIVSELSTFSGLRSDALKSGWRAIHVRSPHTPFLLSDLQRALSRATVEITGMPPLIETHHDGDLLAIIRESAAEQVIETATARATRRLNLKMRVITNPRGTRNILDGGADHRDLIEVLTGDSREASKALFINVDLLSGGEDLRDGVDETFLPFDFPANFAGLEKFSGRHYQPWPVRDDNSDMLRELRTRAAALAVGLGCQEPKDRTLSERVPDATIREDELRNALECAGYDIPEWILSITHKLSRQTLISVFAACLIPQDNDFEEAILGNDGLLHLWLCGDGEGREGLLAKNAGAGSSLAYAAEAWLSGILKRSYIAADENAPGRCHFTNIPVDLEGRIDTKSGLDGLKTSAFSGREGRPEAFDSSKSQTLVAAPAAAEHRLRSLLGEGRSGDVPAYISTPTAMGLFATLNMAASQDFLQLDQYDLARLEVKPGKLVYPESQTFGQLLMFGRHVSIPTKTAESVKMARMMILAAQRMGRPVHVFRGLPEPQNAFVHFDFLPPAIERGLGGRSLRIEQLPGAARMLRVVEEMMETSNIGIEVALRFADPATRFGAACEALATINRMTEAAAARLTSLKITLQETARSRDIPMTETDNVIIDFARAMTRVQGAPRREASNAERTLGLRIALEALESCVKTINQNGTETIVAAIAGSLENEFDRSSRMAWRGKERGLLFPRKAAAEAATIFVEKVWPVAFKSRPPASKARRIAMAVYQVAFETESYRRREIADAPAPAETA</sequence>
<comment type="caution">
    <text evidence="1">The sequence shown here is derived from an EMBL/GenBank/DDBJ whole genome shotgun (WGS) entry which is preliminary data.</text>
</comment>
<dbReference type="Proteomes" id="UP000529417">
    <property type="component" value="Unassembled WGS sequence"/>
</dbReference>